<dbReference type="PANTHER" id="PTHR30213">
    <property type="entry name" value="INNER MEMBRANE PROTEIN YHJD"/>
    <property type="match status" value="1"/>
</dbReference>
<evidence type="ECO:0000256" key="6">
    <source>
        <dbReference type="SAM" id="Phobius"/>
    </source>
</evidence>
<keyword evidence="4 6" id="KW-1133">Transmembrane helix</keyword>
<evidence type="ECO:0000313" key="7">
    <source>
        <dbReference type="EMBL" id="MDJ1372337.1"/>
    </source>
</evidence>
<name>A0ABT7CAW2_9MICO</name>
<dbReference type="InterPro" id="IPR017039">
    <property type="entry name" value="Virul_fac_BrkB"/>
</dbReference>
<feature type="transmembrane region" description="Helical" evidence="6">
    <location>
        <begin position="80"/>
        <end position="103"/>
    </location>
</feature>
<comment type="subcellular location">
    <subcellularLocation>
        <location evidence="1">Cell membrane</location>
        <topology evidence="1">Multi-pass membrane protein</topology>
    </subcellularLocation>
</comment>
<evidence type="ECO:0000256" key="4">
    <source>
        <dbReference type="ARBA" id="ARBA00022989"/>
    </source>
</evidence>
<evidence type="ECO:0000256" key="1">
    <source>
        <dbReference type="ARBA" id="ARBA00004651"/>
    </source>
</evidence>
<proteinExistence type="predicted"/>
<evidence type="ECO:0000256" key="5">
    <source>
        <dbReference type="ARBA" id="ARBA00023136"/>
    </source>
</evidence>
<reference evidence="7" key="2">
    <citation type="journal article" date="2022" name="Sci. Rep.">
        <title>In silico prediction of the enzymes involved in the degradation of the herbicide molinate by Gulosibacter molinativorax ON4T.</title>
        <authorList>
            <person name="Lopes A.R."/>
            <person name="Bunin E."/>
            <person name="Viana A.T."/>
            <person name="Froufe H."/>
            <person name="Munoz-Merida A."/>
            <person name="Pinho D."/>
            <person name="Figueiredo J."/>
            <person name="Barroso C."/>
            <person name="Vaz-Moreira I."/>
            <person name="Bellanger X."/>
            <person name="Egas C."/>
            <person name="Nunes O.C."/>
        </authorList>
    </citation>
    <scope>NUCLEOTIDE SEQUENCE</scope>
    <source>
        <strain evidence="7">ON4</strain>
    </source>
</reference>
<dbReference type="Proteomes" id="UP001170379">
    <property type="component" value="Unassembled WGS sequence"/>
</dbReference>
<gene>
    <name evidence="7" type="ORF">C7K25_13325</name>
</gene>
<dbReference type="EMBL" id="PXVD01000024">
    <property type="protein sequence ID" value="MDJ1372337.1"/>
    <property type="molecule type" value="Genomic_DNA"/>
</dbReference>
<feature type="transmembrane region" description="Helical" evidence="6">
    <location>
        <begin position="142"/>
        <end position="163"/>
    </location>
</feature>
<keyword evidence="8" id="KW-1185">Reference proteome</keyword>
<keyword evidence="2" id="KW-1003">Cell membrane</keyword>
<keyword evidence="3 6" id="KW-0812">Transmembrane</keyword>
<evidence type="ECO:0000256" key="2">
    <source>
        <dbReference type="ARBA" id="ARBA00022475"/>
    </source>
</evidence>
<organism evidence="7 8">
    <name type="scientific">Gulosibacter molinativorax</name>
    <dbReference type="NCBI Taxonomy" id="256821"/>
    <lineage>
        <taxon>Bacteria</taxon>
        <taxon>Bacillati</taxon>
        <taxon>Actinomycetota</taxon>
        <taxon>Actinomycetes</taxon>
        <taxon>Micrococcales</taxon>
        <taxon>Microbacteriaceae</taxon>
        <taxon>Gulosibacter</taxon>
    </lineage>
</organism>
<feature type="transmembrane region" description="Helical" evidence="6">
    <location>
        <begin position="299"/>
        <end position="322"/>
    </location>
</feature>
<reference evidence="7" key="1">
    <citation type="submission" date="2018-03" db="EMBL/GenBank/DDBJ databases">
        <authorList>
            <person name="Nunes O.C."/>
            <person name="Lopes A.R."/>
            <person name="Froufe H."/>
            <person name="Munoz-Merida A."/>
            <person name="Barroso C."/>
            <person name="Egas C."/>
        </authorList>
    </citation>
    <scope>NUCLEOTIDE SEQUENCE</scope>
    <source>
        <strain evidence="7">ON4</strain>
    </source>
</reference>
<comment type="caution">
    <text evidence="7">The sequence shown here is derived from an EMBL/GenBank/DDBJ whole genome shotgun (WGS) entry which is preliminary data.</text>
</comment>
<feature type="transmembrane region" description="Helical" evidence="6">
    <location>
        <begin position="192"/>
        <end position="215"/>
    </location>
</feature>
<dbReference type="Pfam" id="PF03631">
    <property type="entry name" value="Virul_fac_BrkB"/>
    <property type="match status" value="1"/>
</dbReference>
<feature type="transmembrane region" description="Helical" evidence="6">
    <location>
        <begin position="235"/>
        <end position="256"/>
    </location>
</feature>
<keyword evidence="5 6" id="KW-0472">Membrane</keyword>
<dbReference type="PANTHER" id="PTHR30213:SF1">
    <property type="entry name" value="INNER MEMBRANE PROTEIN YHJD"/>
    <property type="match status" value="1"/>
</dbReference>
<evidence type="ECO:0000256" key="3">
    <source>
        <dbReference type="ARBA" id="ARBA00022692"/>
    </source>
</evidence>
<sequence>MHLNEVYGFTSYAGWVTENREHELSSTKATIIPPFPSVDEDKGAAGKLQAFTKWIQATRPMRAIQHWSARRGGTLAGGMAYSGLFSGFAALLVFFSVAGLVLANNKELLQSIIDSIGQAVPGLIGEGGVVSEEALLGLNGTASFTVAGIIALVSALWTALNFLNGARLSIRAMFDLPTQINRNFIVMKLVDLGLLVMFGLGLAISAVLTAASSGITTWLLNDVLGLGISGFTSVVIRIVTVLITLLFDALVVAAMLRVLSEVRIPLNTLWQGALLGGVAIMILKQLGSMLLGGASSNPLLATFAALLGVLIFMNFLCMVLLISAAWVKVTMDDVGQAPRLLTAEEADAIAKESELKARRERLAADRIRVAEELNTAPRGKRRKLRREYEGIVREQRQLEDDALARRLGYDPREAVAEREGIEPEEVRIRR</sequence>
<protein>
    <submittedName>
        <fullName evidence="7">Ribonuclease</fullName>
    </submittedName>
</protein>
<accession>A0ABT7CAW2</accession>
<evidence type="ECO:0000313" key="8">
    <source>
        <dbReference type="Proteomes" id="UP001170379"/>
    </source>
</evidence>
<feature type="transmembrane region" description="Helical" evidence="6">
    <location>
        <begin position="268"/>
        <end position="287"/>
    </location>
</feature>